<protein>
    <recommendedName>
        <fullName evidence="3">Heterokaryon incompatibility domain-containing protein</fullName>
    </recommendedName>
</protein>
<sequence>MLCNTCTAMLFQLRQDHHHTTLESLITAKEERCYICAPLWVHVHQKFGPPAELLEFPFLFVSIPPFDRSTGFVFIVFDLVGDERRKGEYACHIRTGLEVQAVNDIRERLTEDMLDQGIKKTQRWMAECFKSHVRCQKNTNPTIYPTRLLKLEEGRVRLTITAEEEPQGPYIALSYCWGKDPTFLRLEDSTCEELKKGVAISRLPTAFQEATCFIQNSLWAKSRSAIFGSMLYVSFKAKLPTKTGSPNVTKCILTLALARAENPHQSCLGGGPLGLVLPFEVASTEFSSDSGKCVVYSTTFYADLLYNQPLWSRAWAMQERILPPRVNHLIRGLDPYSDKPCARETDIETLRKQWANIVAEYTNRKLTCPEKDKLLAISALARRWEVAMQDEYIAGHFWSMLSYSLDWAMKANSTRPPRRIQVVWKQADDGRSITVPSWSWASMDGCQVHSLTKSDRDFVHVQSWRLIPGPTEGTLVPALTILADVADIPQVDGTYRVRDDSCMILIDDPEADDETHECRLVRLTSTGGLIARRGDSVTGPVYRRVGYFILVGKFGKIIGRREKETVTLI</sequence>
<dbReference type="AlphaFoldDB" id="A0A317V3E5"/>
<evidence type="ECO:0008006" key="3">
    <source>
        <dbReference type="Google" id="ProtNLM"/>
    </source>
</evidence>
<accession>A0A317V3E5</accession>
<organism evidence="1 2">
    <name type="scientific">Aspergillus sclerotioniger CBS 115572</name>
    <dbReference type="NCBI Taxonomy" id="1450535"/>
    <lineage>
        <taxon>Eukaryota</taxon>
        <taxon>Fungi</taxon>
        <taxon>Dikarya</taxon>
        <taxon>Ascomycota</taxon>
        <taxon>Pezizomycotina</taxon>
        <taxon>Eurotiomycetes</taxon>
        <taxon>Eurotiomycetidae</taxon>
        <taxon>Eurotiales</taxon>
        <taxon>Aspergillaceae</taxon>
        <taxon>Aspergillus</taxon>
        <taxon>Aspergillus subgen. Circumdati</taxon>
    </lineage>
</organism>
<evidence type="ECO:0000313" key="2">
    <source>
        <dbReference type="Proteomes" id="UP000246702"/>
    </source>
</evidence>
<name>A0A317V3E5_9EURO</name>
<dbReference type="STRING" id="1450535.A0A317V3E5"/>
<reference evidence="1 2" key="1">
    <citation type="submission" date="2016-12" db="EMBL/GenBank/DDBJ databases">
        <title>The genomes of Aspergillus section Nigri reveals drivers in fungal speciation.</title>
        <authorList>
            <consortium name="DOE Joint Genome Institute"/>
            <person name="Vesth T.C."/>
            <person name="Nybo J."/>
            <person name="Theobald S."/>
            <person name="Brandl J."/>
            <person name="Frisvad J.C."/>
            <person name="Nielsen K.F."/>
            <person name="Lyhne E.K."/>
            <person name="Kogle M.E."/>
            <person name="Kuo A."/>
            <person name="Riley R."/>
            <person name="Clum A."/>
            <person name="Nolan M."/>
            <person name="Lipzen A."/>
            <person name="Salamov A."/>
            <person name="Henrissat B."/>
            <person name="Wiebenga A."/>
            <person name="De Vries R.P."/>
            <person name="Grigoriev I.V."/>
            <person name="Mortensen U.H."/>
            <person name="Andersen M.R."/>
            <person name="Baker S.E."/>
        </authorList>
    </citation>
    <scope>NUCLEOTIDE SEQUENCE [LARGE SCALE GENOMIC DNA]</scope>
    <source>
        <strain evidence="1 2">CBS 115572</strain>
    </source>
</reference>
<proteinExistence type="predicted"/>
<dbReference type="PANTHER" id="PTHR33112:SF16">
    <property type="entry name" value="HETEROKARYON INCOMPATIBILITY DOMAIN-CONTAINING PROTEIN"/>
    <property type="match status" value="1"/>
</dbReference>
<dbReference type="EMBL" id="MSFK01000044">
    <property type="protein sequence ID" value="PWY68556.1"/>
    <property type="molecule type" value="Genomic_DNA"/>
</dbReference>
<keyword evidence="2" id="KW-1185">Reference proteome</keyword>
<dbReference type="RefSeq" id="XP_025462219.1">
    <property type="nucleotide sequence ID" value="XM_025613523.1"/>
</dbReference>
<dbReference type="OrthoDB" id="5125733at2759"/>
<dbReference type="PANTHER" id="PTHR33112">
    <property type="entry name" value="DOMAIN PROTEIN, PUTATIVE-RELATED"/>
    <property type="match status" value="1"/>
</dbReference>
<gene>
    <name evidence="1" type="ORF">BO94DRAFT_551051</name>
</gene>
<dbReference type="Proteomes" id="UP000246702">
    <property type="component" value="Unassembled WGS sequence"/>
</dbReference>
<dbReference type="GeneID" id="37115666"/>
<evidence type="ECO:0000313" key="1">
    <source>
        <dbReference type="EMBL" id="PWY68556.1"/>
    </source>
</evidence>
<comment type="caution">
    <text evidence="1">The sequence shown here is derived from an EMBL/GenBank/DDBJ whole genome shotgun (WGS) entry which is preliminary data.</text>
</comment>